<dbReference type="GO" id="GO:0005829">
    <property type="term" value="C:cytosol"/>
    <property type="evidence" value="ECO:0007669"/>
    <property type="project" value="TreeGrafter"/>
</dbReference>
<evidence type="ECO:0000256" key="2">
    <source>
        <dbReference type="SAM" id="Coils"/>
    </source>
</evidence>
<sequence length="131" mass="15681">MKKLGQNIRKLRELRNFTQQYMAEKLEMTQGNYARIENEEIHLSEERLQKISGLLGYSTEFIIQFDVEKIHDMVSERRENPNKDVFQFQISPELKQLYESRINSLESYVSELKSELRILREQKEQSAKQPV</sequence>
<dbReference type="PROSITE" id="PS50943">
    <property type="entry name" value="HTH_CROC1"/>
    <property type="match status" value="1"/>
</dbReference>
<feature type="coiled-coil region" evidence="2">
    <location>
        <begin position="95"/>
        <end position="129"/>
    </location>
</feature>
<protein>
    <submittedName>
        <fullName evidence="4">Helix-turn-helix domain-containing protein</fullName>
    </submittedName>
</protein>
<dbReference type="PANTHER" id="PTHR46797">
    <property type="entry name" value="HTH-TYPE TRANSCRIPTIONAL REGULATOR"/>
    <property type="match status" value="1"/>
</dbReference>
<dbReference type="Proteomes" id="UP000323632">
    <property type="component" value="Unassembled WGS sequence"/>
</dbReference>
<dbReference type="RefSeq" id="WP_150031192.1">
    <property type="nucleotide sequence ID" value="NZ_VWSH01000001.1"/>
</dbReference>
<dbReference type="InterPro" id="IPR010982">
    <property type="entry name" value="Lambda_DNA-bd_dom_sf"/>
</dbReference>
<evidence type="ECO:0000256" key="1">
    <source>
        <dbReference type="ARBA" id="ARBA00023125"/>
    </source>
</evidence>
<dbReference type="InterPro" id="IPR001387">
    <property type="entry name" value="Cro/C1-type_HTH"/>
</dbReference>
<dbReference type="SMART" id="SM00530">
    <property type="entry name" value="HTH_XRE"/>
    <property type="match status" value="1"/>
</dbReference>
<dbReference type="EMBL" id="VWSH01000001">
    <property type="protein sequence ID" value="KAA5536615.1"/>
    <property type="molecule type" value="Genomic_DNA"/>
</dbReference>
<evidence type="ECO:0000313" key="5">
    <source>
        <dbReference type="Proteomes" id="UP000323632"/>
    </source>
</evidence>
<dbReference type="GO" id="GO:0003677">
    <property type="term" value="F:DNA binding"/>
    <property type="evidence" value="ECO:0007669"/>
    <property type="project" value="UniProtKB-KW"/>
</dbReference>
<dbReference type="Gene3D" id="1.10.260.40">
    <property type="entry name" value="lambda repressor-like DNA-binding domains"/>
    <property type="match status" value="1"/>
</dbReference>
<dbReference type="InterPro" id="IPR050807">
    <property type="entry name" value="TransReg_Diox_bact_type"/>
</dbReference>
<evidence type="ECO:0000259" key="3">
    <source>
        <dbReference type="PROSITE" id="PS50943"/>
    </source>
</evidence>
<dbReference type="Pfam" id="PF01381">
    <property type="entry name" value="HTH_3"/>
    <property type="match status" value="1"/>
</dbReference>
<dbReference type="PANTHER" id="PTHR46797:SF1">
    <property type="entry name" value="METHYLPHOSPHONATE SYNTHASE"/>
    <property type="match status" value="1"/>
</dbReference>
<evidence type="ECO:0000313" key="4">
    <source>
        <dbReference type="EMBL" id="KAA5536615.1"/>
    </source>
</evidence>
<comment type="caution">
    <text evidence="4">The sequence shown here is derived from an EMBL/GenBank/DDBJ whole genome shotgun (WGS) entry which is preliminary data.</text>
</comment>
<proteinExistence type="predicted"/>
<dbReference type="SUPFAM" id="SSF47413">
    <property type="entry name" value="lambda repressor-like DNA-binding domains"/>
    <property type="match status" value="1"/>
</dbReference>
<dbReference type="GO" id="GO:0003700">
    <property type="term" value="F:DNA-binding transcription factor activity"/>
    <property type="evidence" value="ECO:0007669"/>
    <property type="project" value="TreeGrafter"/>
</dbReference>
<keyword evidence="1" id="KW-0238">DNA-binding</keyword>
<reference evidence="4 5" key="1">
    <citation type="submission" date="2019-09" db="EMBL/GenBank/DDBJ databases">
        <title>Genome sequence and assembly of Taibaiella sp.</title>
        <authorList>
            <person name="Chhetri G."/>
        </authorList>
    </citation>
    <scope>NUCLEOTIDE SEQUENCE [LARGE SCALE GENOMIC DNA]</scope>
    <source>
        <strain evidence="4 5">KVB11</strain>
    </source>
</reference>
<name>A0A5M6CUD7_9BACT</name>
<dbReference type="AlphaFoldDB" id="A0A5M6CUD7"/>
<accession>A0A5M6CUD7</accession>
<gene>
    <name evidence="4" type="ORF">F0919_02795</name>
</gene>
<dbReference type="CDD" id="cd00093">
    <property type="entry name" value="HTH_XRE"/>
    <property type="match status" value="1"/>
</dbReference>
<feature type="domain" description="HTH cro/C1-type" evidence="3">
    <location>
        <begin position="8"/>
        <end position="62"/>
    </location>
</feature>
<organism evidence="4 5">
    <name type="scientific">Taibaiella lutea</name>
    <dbReference type="NCBI Taxonomy" id="2608001"/>
    <lineage>
        <taxon>Bacteria</taxon>
        <taxon>Pseudomonadati</taxon>
        <taxon>Bacteroidota</taxon>
        <taxon>Chitinophagia</taxon>
        <taxon>Chitinophagales</taxon>
        <taxon>Chitinophagaceae</taxon>
        <taxon>Taibaiella</taxon>
    </lineage>
</organism>
<keyword evidence="2" id="KW-0175">Coiled coil</keyword>
<keyword evidence="5" id="KW-1185">Reference proteome</keyword>